<dbReference type="EMBL" id="JACJRF010000024">
    <property type="protein sequence ID" value="MBD2345429.1"/>
    <property type="molecule type" value="Genomic_DNA"/>
</dbReference>
<protein>
    <submittedName>
        <fullName evidence="3">SDR family oxidoreductase</fullName>
    </submittedName>
</protein>
<dbReference type="CDD" id="cd05233">
    <property type="entry name" value="SDR_c"/>
    <property type="match status" value="1"/>
</dbReference>
<dbReference type="PRINTS" id="PR00080">
    <property type="entry name" value="SDRFAMILY"/>
</dbReference>
<evidence type="ECO:0000256" key="2">
    <source>
        <dbReference type="ARBA" id="ARBA00023002"/>
    </source>
</evidence>
<keyword evidence="2" id="KW-0560">Oxidoreductase</keyword>
<reference evidence="3 4" key="1">
    <citation type="journal article" date="2020" name="ISME J.">
        <title>Comparative genomics reveals insights into cyanobacterial evolution and habitat adaptation.</title>
        <authorList>
            <person name="Chen M.Y."/>
            <person name="Teng W.K."/>
            <person name="Zhao L."/>
            <person name="Hu C.X."/>
            <person name="Zhou Y.K."/>
            <person name="Han B.P."/>
            <person name="Song L.R."/>
            <person name="Shu W.S."/>
        </authorList>
    </citation>
    <scope>NUCLEOTIDE SEQUENCE [LARGE SCALE GENOMIC DNA]</scope>
    <source>
        <strain evidence="3 4">FACHB-260</strain>
    </source>
</reference>
<dbReference type="PANTHER" id="PTHR24321">
    <property type="entry name" value="DEHYDROGENASES, SHORT CHAIN"/>
    <property type="match status" value="1"/>
</dbReference>
<evidence type="ECO:0000256" key="1">
    <source>
        <dbReference type="ARBA" id="ARBA00006484"/>
    </source>
</evidence>
<organism evidence="3 4">
    <name type="scientific">Anabaena subtropica FACHB-260</name>
    <dbReference type="NCBI Taxonomy" id="2692884"/>
    <lineage>
        <taxon>Bacteria</taxon>
        <taxon>Bacillati</taxon>
        <taxon>Cyanobacteriota</taxon>
        <taxon>Cyanophyceae</taxon>
        <taxon>Nostocales</taxon>
        <taxon>Nostocaceae</taxon>
        <taxon>Anabaena</taxon>
    </lineage>
</organism>
<comment type="caution">
    <text evidence="3">The sequence shown here is derived from an EMBL/GenBank/DDBJ whole genome shotgun (WGS) entry which is preliminary data.</text>
</comment>
<proteinExistence type="inferred from homology"/>
<name>A0ABR8CQV5_9NOST</name>
<dbReference type="InterPro" id="IPR036291">
    <property type="entry name" value="NAD(P)-bd_dom_sf"/>
</dbReference>
<dbReference type="Proteomes" id="UP000607281">
    <property type="component" value="Unassembled WGS sequence"/>
</dbReference>
<dbReference type="PROSITE" id="PS00061">
    <property type="entry name" value="ADH_SHORT"/>
    <property type="match status" value="1"/>
</dbReference>
<sequence>MILQDKVALVAGGTSGIGRATALAYPYGEASYAQRSVGAASRREGKLNEVIAYAKQQAKVVVVGRRIDEGEETVRLIQDAGGEAIFVQADVTKEADVKAIVDKAVDVFGRLDIAFNNAGVSSENPSLIEQTESEYDRIMNVNVKGVWWSMKYEIAQMLKQGSGAIVNMASATGVVAYPSAPLYTASKHAVVGLTKAAALQYAKAGIHINVVAPAVIETDMFEAATGGQDETKAYMTGLHPIGRIGTPLEVANAVLFLSSNMASFTTGTTLMVDGGYVAQ</sequence>
<dbReference type="PANTHER" id="PTHR24321:SF11">
    <property type="entry name" value="BLR0893 PROTEIN"/>
    <property type="match status" value="1"/>
</dbReference>
<comment type="similarity">
    <text evidence="1">Belongs to the short-chain dehydrogenases/reductases (SDR) family.</text>
</comment>
<evidence type="ECO:0000313" key="4">
    <source>
        <dbReference type="Proteomes" id="UP000607281"/>
    </source>
</evidence>
<dbReference type="SUPFAM" id="SSF51735">
    <property type="entry name" value="NAD(P)-binding Rossmann-fold domains"/>
    <property type="match status" value="1"/>
</dbReference>
<evidence type="ECO:0000313" key="3">
    <source>
        <dbReference type="EMBL" id="MBD2345429.1"/>
    </source>
</evidence>
<dbReference type="NCBIfam" id="NF004818">
    <property type="entry name" value="PRK06172.1"/>
    <property type="match status" value="1"/>
</dbReference>
<gene>
    <name evidence="3" type="ORF">H6G18_14900</name>
</gene>
<keyword evidence="4" id="KW-1185">Reference proteome</keyword>
<dbReference type="Gene3D" id="3.40.50.720">
    <property type="entry name" value="NAD(P)-binding Rossmann-like Domain"/>
    <property type="match status" value="1"/>
</dbReference>
<accession>A0ABR8CQV5</accession>
<dbReference type="RefSeq" id="WP_190407866.1">
    <property type="nucleotide sequence ID" value="NZ_JACJRF010000024.1"/>
</dbReference>
<dbReference type="InterPro" id="IPR002347">
    <property type="entry name" value="SDR_fam"/>
</dbReference>
<dbReference type="Pfam" id="PF13561">
    <property type="entry name" value="adh_short_C2"/>
    <property type="match status" value="1"/>
</dbReference>
<dbReference type="PRINTS" id="PR00081">
    <property type="entry name" value="GDHRDH"/>
</dbReference>
<dbReference type="InterPro" id="IPR020904">
    <property type="entry name" value="Sc_DH/Rdtase_CS"/>
</dbReference>